<protein>
    <submittedName>
        <fullName evidence="9">Metal chaperone YciC</fullName>
    </submittedName>
</protein>
<evidence type="ECO:0000313" key="10">
    <source>
        <dbReference type="Proteomes" id="UP000414233"/>
    </source>
</evidence>
<dbReference type="SUPFAM" id="SSF52540">
    <property type="entry name" value="P-loop containing nucleoside triphosphate hydrolases"/>
    <property type="match status" value="1"/>
</dbReference>
<comment type="function">
    <text evidence="5">Zinc chaperone that directly transfers zinc cofactor to target proteins, thereby activating them. Zinc is transferred from the CXCC motif in the GTPase domain to the zinc binding site in target proteins in a process requiring GTP hydrolysis.</text>
</comment>
<dbReference type="GO" id="GO:0016787">
    <property type="term" value="F:hydrolase activity"/>
    <property type="evidence" value="ECO:0007669"/>
    <property type="project" value="UniProtKB-KW"/>
</dbReference>
<evidence type="ECO:0000256" key="6">
    <source>
        <dbReference type="ARBA" id="ARBA00049117"/>
    </source>
</evidence>
<dbReference type="Gene3D" id="3.30.1220.10">
    <property type="entry name" value="CobW-like, C-terminal domain"/>
    <property type="match status" value="1"/>
</dbReference>
<comment type="similarity">
    <text evidence="4">Belongs to the SIMIBI class G3E GTPase family. ZNG1 subfamily.</text>
</comment>
<evidence type="ECO:0000259" key="8">
    <source>
        <dbReference type="SMART" id="SM00833"/>
    </source>
</evidence>
<dbReference type="InterPro" id="IPR003495">
    <property type="entry name" value="CobW/HypB/UreG_nucleotide-bd"/>
</dbReference>
<keyword evidence="2" id="KW-0378">Hydrolase</keyword>
<dbReference type="Proteomes" id="UP000414233">
    <property type="component" value="Unassembled WGS sequence"/>
</dbReference>
<evidence type="ECO:0000256" key="3">
    <source>
        <dbReference type="ARBA" id="ARBA00023186"/>
    </source>
</evidence>
<dbReference type="Pfam" id="PF07683">
    <property type="entry name" value="CobW_C"/>
    <property type="match status" value="1"/>
</dbReference>
<keyword evidence="1" id="KW-0547">Nucleotide-binding</keyword>
<dbReference type="Pfam" id="PF02492">
    <property type="entry name" value="cobW"/>
    <property type="match status" value="1"/>
</dbReference>
<organism evidence="9 10">
    <name type="scientific">Pandoraea terrae</name>
    <dbReference type="NCBI Taxonomy" id="1537710"/>
    <lineage>
        <taxon>Bacteria</taxon>
        <taxon>Pseudomonadati</taxon>
        <taxon>Pseudomonadota</taxon>
        <taxon>Betaproteobacteria</taxon>
        <taxon>Burkholderiales</taxon>
        <taxon>Burkholderiaceae</taxon>
        <taxon>Pandoraea</taxon>
    </lineage>
</organism>
<proteinExistence type="inferred from homology"/>
<dbReference type="InterPro" id="IPR011629">
    <property type="entry name" value="CobW-like_C"/>
</dbReference>
<keyword evidence="10" id="KW-1185">Reference proteome</keyword>
<reference evidence="9 10" key="1">
    <citation type="submission" date="2019-08" db="EMBL/GenBank/DDBJ databases">
        <authorList>
            <person name="Peeters C."/>
        </authorList>
    </citation>
    <scope>NUCLEOTIDE SEQUENCE [LARGE SCALE GENOMIC DNA]</scope>
    <source>
        <strain evidence="9 10">LMG 30175</strain>
    </source>
</reference>
<dbReference type="GO" id="GO:0000166">
    <property type="term" value="F:nucleotide binding"/>
    <property type="evidence" value="ECO:0007669"/>
    <property type="project" value="UniProtKB-KW"/>
</dbReference>
<dbReference type="CDD" id="cd03112">
    <property type="entry name" value="CobW-like"/>
    <property type="match status" value="1"/>
</dbReference>
<sequence>MALISQPVASGRLPVTVLSGFLGAGKTTLLNHLLRSAIGPRVAVIVNDMASINIDAALVRQADGATPAADLVELTNGCICCTLRDDLLAAVLDLADAGRFDYLLIESTGISEPLPVAETFTFAADDGRTLSDVAQLDTLVTVIDAERFLDDYRGAACLHERDPEAQGEDGEADDDRTVVELLVEQAEFCDVLVINKTDRIAPEALEALQAVLRAINPRAEQIVTTHGIVDPARVMGTGRFDFVAAEAAPGWLQSLHGQHLPETERLGIGSFVYRADGPFHPQRFWEFLQGDWRGMLRSKGFFWLATRPADAGSLSQAGGACRHGPAGRWADDGEVLGAPRQELVFIGQQLDADTLQARLDACLATAGEIAGRDALADPFPEWESFFADMNDNGVDPAGAPAERLLPAGAQANAAPSAAR</sequence>
<dbReference type="SMART" id="SM00833">
    <property type="entry name" value="CobW_C"/>
    <property type="match status" value="1"/>
</dbReference>
<evidence type="ECO:0000256" key="2">
    <source>
        <dbReference type="ARBA" id="ARBA00022801"/>
    </source>
</evidence>
<dbReference type="InterPro" id="IPR027417">
    <property type="entry name" value="P-loop_NTPase"/>
</dbReference>
<evidence type="ECO:0000256" key="5">
    <source>
        <dbReference type="ARBA" id="ARBA00045658"/>
    </source>
</evidence>
<gene>
    <name evidence="9" type="primary">yciC_2</name>
    <name evidence="9" type="ORF">PTE30175_04967</name>
</gene>
<dbReference type="InterPro" id="IPR036627">
    <property type="entry name" value="CobW-likC_sf"/>
</dbReference>
<dbReference type="EMBL" id="CABPRZ010000031">
    <property type="protein sequence ID" value="VVE56142.1"/>
    <property type="molecule type" value="Genomic_DNA"/>
</dbReference>
<feature type="compositionally biased region" description="Low complexity" evidence="7">
    <location>
        <begin position="407"/>
        <end position="419"/>
    </location>
</feature>
<evidence type="ECO:0000256" key="4">
    <source>
        <dbReference type="ARBA" id="ARBA00034320"/>
    </source>
</evidence>
<dbReference type="PANTHER" id="PTHR43603:SF1">
    <property type="entry name" value="ZINC-REGULATED GTPASE METALLOPROTEIN ACTIVATOR 1"/>
    <property type="match status" value="1"/>
</dbReference>
<dbReference type="AlphaFoldDB" id="A0A5E4Z5X6"/>
<dbReference type="InterPro" id="IPR051927">
    <property type="entry name" value="Zn_Chap_cDPG_Synth"/>
</dbReference>
<feature type="region of interest" description="Disordered" evidence="7">
    <location>
        <begin position="393"/>
        <end position="419"/>
    </location>
</feature>
<dbReference type="RefSeq" id="WP_150699713.1">
    <property type="nucleotide sequence ID" value="NZ_CABPRZ010000031.1"/>
</dbReference>
<dbReference type="OrthoDB" id="9808822at2"/>
<evidence type="ECO:0000256" key="7">
    <source>
        <dbReference type="SAM" id="MobiDB-lite"/>
    </source>
</evidence>
<dbReference type="PANTHER" id="PTHR43603">
    <property type="entry name" value="COBW DOMAIN-CONTAINING PROTEIN DDB_G0274527"/>
    <property type="match status" value="1"/>
</dbReference>
<comment type="catalytic activity">
    <reaction evidence="6">
        <text>GTP + H2O = GDP + phosphate + H(+)</text>
        <dbReference type="Rhea" id="RHEA:19669"/>
        <dbReference type="ChEBI" id="CHEBI:15377"/>
        <dbReference type="ChEBI" id="CHEBI:15378"/>
        <dbReference type="ChEBI" id="CHEBI:37565"/>
        <dbReference type="ChEBI" id="CHEBI:43474"/>
        <dbReference type="ChEBI" id="CHEBI:58189"/>
    </reaction>
    <physiologicalReaction direction="left-to-right" evidence="6">
        <dbReference type="Rhea" id="RHEA:19670"/>
    </physiologicalReaction>
</comment>
<feature type="domain" description="CobW C-terminal" evidence="8">
    <location>
        <begin position="268"/>
        <end position="363"/>
    </location>
</feature>
<accession>A0A5E4Z5X6</accession>
<evidence type="ECO:0000256" key="1">
    <source>
        <dbReference type="ARBA" id="ARBA00022741"/>
    </source>
</evidence>
<name>A0A5E4Z5X6_9BURK</name>
<dbReference type="Gene3D" id="3.40.50.300">
    <property type="entry name" value="P-loop containing nucleotide triphosphate hydrolases"/>
    <property type="match status" value="1"/>
</dbReference>
<keyword evidence="3" id="KW-0143">Chaperone</keyword>
<evidence type="ECO:0000313" key="9">
    <source>
        <dbReference type="EMBL" id="VVE56142.1"/>
    </source>
</evidence>